<dbReference type="Proteomes" id="UP000600080">
    <property type="component" value="Unassembled WGS sequence"/>
</dbReference>
<evidence type="ECO:0000313" key="3">
    <source>
        <dbReference type="Proteomes" id="UP000600080"/>
    </source>
</evidence>
<dbReference type="RefSeq" id="WP_189096381.1">
    <property type="nucleotide sequence ID" value="NZ_BMND01000003.1"/>
</dbReference>
<proteinExistence type="predicted"/>
<dbReference type="Pfam" id="PF15567">
    <property type="entry name" value="Imm35"/>
    <property type="match status" value="1"/>
</dbReference>
<accession>A0ABQ2J1W3</accession>
<name>A0ABQ2J1W3_9ACTN</name>
<evidence type="ECO:0000259" key="1">
    <source>
        <dbReference type="Pfam" id="PF15567"/>
    </source>
</evidence>
<gene>
    <name evidence="2" type="ORF">GCM10012285_10750</name>
</gene>
<dbReference type="EMBL" id="BMND01000003">
    <property type="protein sequence ID" value="GGN36733.1"/>
    <property type="molecule type" value="Genomic_DNA"/>
</dbReference>
<dbReference type="InterPro" id="IPR029082">
    <property type="entry name" value="Imm35"/>
</dbReference>
<evidence type="ECO:0000313" key="2">
    <source>
        <dbReference type="EMBL" id="GGN36733.1"/>
    </source>
</evidence>
<reference evidence="3" key="1">
    <citation type="journal article" date="2019" name="Int. J. Syst. Evol. Microbiol.">
        <title>The Global Catalogue of Microorganisms (GCM) 10K type strain sequencing project: providing services to taxonomists for standard genome sequencing and annotation.</title>
        <authorList>
            <consortium name="The Broad Institute Genomics Platform"/>
            <consortium name="The Broad Institute Genome Sequencing Center for Infectious Disease"/>
            <person name="Wu L."/>
            <person name="Ma J."/>
        </authorList>
    </citation>
    <scope>NUCLEOTIDE SEQUENCE [LARGE SCALE GENOMIC DNA]</scope>
    <source>
        <strain evidence="3">CGMCC 4.7323</strain>
    </source>
</reference>
<keyword evidence="3" id="KW-1185">Reference proteome</keyword>
<sequence length="88" mass="10222">MTLSRSEALKSAEELLVSETGPYDPNLKIDYDLVMERDGLLIVPYNSEEYLETRDSYVMLLDCWPILVNLATGHARMGKIEERELWRD</sequence>
<comment type="caution">
    <text evidence="2">The sequence shown here is derived from an EMBL/GenBank/DDBJ whole genome shotgun (WGS) entry which is preliminary data.</text>
</comment>
<protein>
    <recommendedName>
        <fullName evidence="1">Immunity protein 35 domain-containing protein</fullName>
    </recommendedName>
</protein>
<organism evidence="2 3">
    <name type="scientific">Streptomyces kronopolitis</name>
    <dbReference type="NCBI Taxonomy" id="1612435"/>
    <lineage>
        <taxon>Bacteria</taxon>
        <taxon>Bacillati</taxon>
        <taxon>Actinomycetota</taxon>
        <taxon>Actinomycetes</taxon>
        <taxon>Kitasatosporales</taxon>
        <taxon>Streptomycetaceae</taxon>
        <taxon>Streptomyces</taxon>
    </lineage>
</organism>
<dbReference type="GeneID" id="301546955"/>
<feature type="domain" description="Immunity protein 35" evidence="1">
    <location>
        <begin position="7"/>
        <end position="75"/>
    </location>
</feature>